<feature type="domain" description="Microcystin LR degradation protein MlrC C-terminal" evidence="2">
    <location>
        <begin position="300"/>
        <end position="481"/>
    </location>
</feature>
<gene>
    <name evidence="4" type="ORF">CAL20_22260</name>
</gene>
<evidence type="ECO:0000256" key="1">
    <source>
        <dbReference type="PIRNR" id="PIRNR012702"/>
    </source>
</evidence>
<dbReference type="Pfam" id="PF07171">
    <property type="entry name" value="MlrC_C"/>
    <property type="match status" value="1"/>
</dbReference>
<name>A0A261TPP1_9BORD</name>
<keyword evidence="1" id="KW-0482">Metalloprotease</keyword>
<comment type="similarity">
    <text evidence="1">Belongs to the peptidase M81 family.</text>
</comment>
<reference evidence="4 5" key="1">
    <citation type="submission" date="2017-05" db="EMBL/GenBank/DDBJ databases">
        <title>Complete and WGS of Bordetella genogroups.</title>
        <authorList>
            <person name="Spilker T."/>
            <person name="LiPuma J."/>
        </authorList>
    </citation>
    <scope>NUCLEOTIDE SEQUENCE [LARGE SCALE GENOMIC DNA]</scope>
    <source>
        <strain evidence="4 5">AU9919</strain>
    </source>
</reference>
<evidence type="ECO:0000259" key="2">
    <source>
        <dbReference type="Pfam" id="PF07171"/>
    </source>
</evidence>
<dbReference type="InterPro" id="IPR015995">
    <property type="entry name" value="MlrC_N"/>
</dbReference>
<comment type="cofactor">
    <cofactor evidence="1">
        <name>Zn(2+)</name>
        <dbReference type="ChEBI" id="CHEBI:29105"/>
    </cofactor>
    <text evidence="1">Binds 1 zinc ion per subunit.</text>
</comment>
<dbReference type="GO" id="GO:0008237">
    <property type="term" value="F:metallopeptidase activity"/>
    <property type="evidence" value="ECO:0007669"/>
    <property type="project" value="UniProtKB-KW"/>
</dbReference>
<evidence type="ECO:0000313" key="4">
    <source>
        <dbReference type="EMBL" id="OZI50573.1"/>
    </source>
</evidence>
<accession>A0A261TPP1</accession>
<organism evidence="4 5">
    <name type="scientific">Bordetella genomosp. 4</name>
    <dbReference type="NCBI Taxonomy" id="463044"/>
    <lineage>
        <taxon>Bacteria</taxon>
        <taxon>Pseudomonadati</taxon>
        <taxon>Pseudomonadota</taxon>
        <taxon>Betaproteobacteria</taxon>
        <taxon>Burkholderiales</taxon>
        <taxon>Alcaligenaceae</taxon>
        <taxon>Bordetella</taxon>
    </lineage>
</organism>
<keyword evidence="1" id="KW-0645">Protease</keyword>
<comment type="caution">
    <text evidence="4">The sequence shown here is derived from an EMBL/GenBank/DDBJ whole genome shotgun (WGS) entry which is preliminary data.</text>
</comment>
<dbReference type="GO" id="GO:0046872">
    <property type="term" value="F:metal ion binding"/>
    <property type="evidence" value="ECO:0007669"/>
    <property type="project" value="UniProtKB-KW"/>
</dbReference>
<dbReference type="AlphaFoldDB" id="A0A261TPP1"/>
<protein>
    <recommendedName>
        <fullName evidence="1">Microcystinase C</fullName>
        <shortName evidence="1">MlrC</shortName>
    </recommendedName>
</protein>
<evidence type="ECO:0000259" key="3">
    <source>
        <dbReference type="Pfam" id="PF07364"/>
    </source>
</evidence>
<proteinExistence type="inferred from homology"/>
<keyword evidence="5" id="KW-1185">Reference proteome</keyword>
<keyword evidence="1" id="KW-0479">Metal-binding</keyword>
<dbReference type="InterPro" id="IPR009197">
    <property type="entry name" value="MlrC"/>
</dbReference>
<dbReference type="RefSeq" id="WP_094839038.1">
    <property type="nucleotide sequence ID" value="NZ_NEVQ01000022.1"/>
</dbReference>
<sequence>MRWLLAMIKHETNTFSPVPTPLERFFRGSPEILAGERAVRAYENTDSGLGGYIEVARREGAEITIPVAAESWPSAPTDADTYARLCELILDEVRRGGYDAILLDLHGAMVAEGVEDAEGNLLRRLREIDPDTPVGVTLDMHANIYDDIVRHATVVTGFHTYPHVDIRAAGVRAADTIARTLKGEIRPVMTWANKPMLPHIMCQGTHAEPNKSLQQRCEALESQDSVLAASVFVGFPHADIREAGLSAVICTDGDLPAAERYRDELLDTAWNAREQWVFHCEPLAPAITRAKAIAQGPVVLLDHFDNTGSGGTMDTTEVLAEILRQDLKNVAFYALCDPEAAQQAAAAGVGTEITLNLGGKMPMPALKQQSRTLSVTGRVKLIFDGVYLNRGPMYRGVRNDTGLTVVFDTGNVEVVLISRHQEPFDINCLLSAGIDPLQKNYVVLKSRVHWRAGFSDLATDIIECTGVGVTTSDYSQLEFKHVRRPIYPLDPL</sequence>
<dbReference type="PIRSF" id="PIRSF012702">
    <property type="entry name" value="UCP012702"/>
    <property type="match status" value="1"/>
</dbReference>
<feature type="domain" description="Microcystin LR degradation protein MlrC N-terminal" evidence="3">
    <location>
        <begin position="2"/>
        <end position="290"/>
    </location>
</feature>
<dbReference type="Pfam" id="PF07364">
    <property type="entry name" value="DUF1485"/>
    <property type="match status" value="1"/>
</dbReference>
<keyword evidence="1" id="KW-0378">Hydrolase</keyword>
<evidence type="ECO:0000313" key="5">
    <source>
        <dbReference type="Proteomes" id="UP000216885"/>
    </source>
</evidence>
<dbReference type="EMBL" id="NEVQ01000022">
    <property type="protein sequence ID" value="OZI50573.1"/>
    <property type="molecule type" value="Genomic_DNA"/>
</dbReference>
<comment type="function">
    <text evidence="1">Involved in peptidolytic degradation of cyclic heptapeptide hepatotoxin microcystin (MC).</text>
</comment>
<dbReference type="InterPro" id="IPR010799">
    <property type="entry name" value="MlrC_C"/>
</dbReference>
<dbReference type="GO" id="GO:0006508">
    <property type="term" value="P:proteolysis"/>
    <property type="evidence" value="ECO:0007669"/>
    <property type="project" value="UniProtKB-KW"/>
</dbReference>
<dbReference type="Proteomes" id="UP000216885">
    <property type="component" value="Unassembled WGS sequence"/>
</dbReference>